<dbReference type="EMBL" id="JACSDY010000021">
    <property type="protein sequence ID" value="KAF7394224.1"/>
    <property type="molecule type" value="Genomic_DNA"/>
</dbReference>
<dbReference type="PROSITE" id="PS50222">
    <property type="entry name" value="EF_HAND_2"/>
    <property type="match status" value="2"/>
</dbReference>
<reference evidence="7" key="1">
    <citation type="journal article" date="2020" name="G3 (Bethesda)">
        <title>High-Quality Assemblies for Three Invasive Social Wasps from the &lt;i&gt;Vespula&lt;/i&gt; Genus.</title>
        <authorList>
            <person name="Harrop T.W.R."/>
            <person name="Guhlin J."/>
            <person name="McLaughlin G.M."/>
            <person name="Permina E."/>
            <person name="Stockwell P."/>
            <person name="Gilligan J."/>
            <person name="Le Lec M.F."/>
            <person name="Gruber M.A.M."/>
            <person name="Quinn O."/>
            <person name="Lovegrove M."/>
            <person name="Duncan E.J."/>
            <person name="Remnant E.J."/>
            <person name="Van Eeckhoven J."/>
            <person name="Graham B."/>
            <person name="Knapp R.A."/>
            <person name="Langford K.W."/>
            <person name="Kronenberg Z."/>
            <person name="Press M.O."/>
            <person name="Eacker S.M."/>
            <person name="Wilson-Rankin E.E."/>
            <person name="Purcell J."/>
            <person name="Lester P.J."/>
            <person name="Dearden P.K."/>
        </authorList>
    </citation>
    <scope>NUCLEOTIDE SEQUENCE</scope>
    <source>
        <strain evidence="7">Volc-1</strain>
    </source>
</reference>
<organism evidence="7 8">
    <name type="scientific">Vespula pensylvanica</name>
    <name type="common">Western yellow jacket</name>
    <name type="synonym">Wasp</name>
    <dbReference type="NCBI Taxonomy" id="30213"/>
    <lineage>
        <taxon>Eukaryota</taxon>
        <taxon>Metazoa</taxon>
        <taxon>Ecdysozoa</taxon>
        <taxon>Arthropoda</taxon>
        <taxon>Hexapoda</taxon>
        <taxon>Insecta</taxon>
        <taxon>Pterygota</taxon>
        <taxon>Neoptera</taxon>
        <taxon>Endopterygota</taxon>
        <taxon>Hymenoptera</taxon>
        <taxon>Apocrita</taxon>
        <taxon>Aculeata</taxon>
        <taxon>Vespoidea</taxon>
        <taxon>Vespidae</taxon>
        <taxon>Vespinae</taxon>
        <taxon>Vespula</taxon>
    </lineage>
</organism>
<dbReference type="SUPFAM" id="SSF47473">
    <property type="entry name" value="EF-hand"/>
    <property type="match status" value="1"/>
</dbReference>
<dbReference type="AlphaFoldDB" id="A0A834JTB0"/>
<evidence type="ECO:0000256" key="1">
    <source>
        <dbReference type="ARBA" id="ARBA00004496"/>
    </source>
</evidence>
<feature type="domain" description="EF-hand" evidence="6">
    <location>
        <begin position="9"/>
        <end position="44"/>
    </location>
</feature>
<dbReference type="PANTHER" id="PTHR46212:SF3">
    <property type="entry name" value="GH27120P"/>
    <property type="match status" value="1"/>
</dbReference>
<dbReference type="InterPro" id="IPR011992">
    <property type="entry name" value="EF-hand-dom_pair"/>
</dbReference>
<comment type="caution">
    <text evidence="7">The sequence shown here is derived from an EMBL/GenBank/DDBJ whole genome shotgun (WGS) entry which is preliminary data.</text>
</comment>
<keyword evidence="4" id="KW-0677">Repeat</keyword>
<evidence type="ECO:0000313" key="8">
    <source>
        <dbReference type="Proteomes" id="UP000600918"/>
    </source>
</evidence>
<evidence type="ECO:0000256" key="3">
    <source>
        <dbReference type="ARBA" id="ARBA00022723"/>
    </source>
</evidence>
<evidence type="ECO:0000256" key="4">
    <source>
        <dbReference type="ARBA" id="ARBA00022737"/>
    </source>
</evidence>
<evidence type="ECO:0000313" key="7">
    <source>
        <dbReference type="EMBL" id="KAF7394224.1"/>
    </source>
</evidence>
<dbReference type="PROSITE" id="PS00018">
    <property type="entry name" value="EF_HAND_1"/>
    <property type="match status" value="2"/>
</dbReference>
<keyword evidence="3" id="KW-0479">Metal-binding</keyword>
<dbReference type="GO" id="GO:0005737">
    <property type="term" value="C:cytoplasm"/>
    <property type="evidence" value="ECO:0007669"/>
    <property type="project" value="UniProtKB-SubCell"/>
</dbReference>
<accession>A0A834JTB0</accession>
<evidence type="ECO:0000256" key="2">
    <source>
        <dbReference type="ARBA" id="ARBA00022490"/>
    </source>
</evidence>
<feature type="domain" description="EF-hand" evidence="6">
    <location>
        <begin position="76"/>
        <end position="111"/>
    </location>
</feature>
<keyword evidence="2" id="KW-0963">Cytoplasm</keyword>
<dbReference type="Pfam" id="PF13499">
    <property type="entry name" value="EF-hand_7"/>
    <property type="match status" value="1"/>
</dbReference>
<dbReference type="PANTHER" id="PTHR46212">
    <property type="entry name" value="PEFLIN"/>
    <property type="match status" value="1"/>
</dbReference>
<evidence type="ECO:0000256" key="5">
    <source>
        <dbReference type="ARBA" id="ARBA00022837"/>
    </source>
</evidence>
<dbReference type="GO" id="GO:0005509">
    <property type="term" value="F:calcium ion binding"/>
    <property type="evidence" value="ECO:0007669"/>
    <property type="project" value="InterPro"/>
</dbReference>
<gene>
    <name evidence="7" type="ORF">H0235_016819</name>
</gene>
<name>A0A834JTB0_VESPE</name>
<keyword evidence="5" id="KW-0106">Calcium</keyword>
<dbReference type="InterPro" id="IPR051426">
    <property type="entry name" value="Peflin/Sorcin_CaBP"/>
</dbReference>
<dbReference type="InterPro" id="IPR002048">
    <property type="entry name" value="EF_hand_dom"/>
</dbReference>
<dbReference type="GO" id="GO:0048306">
    <property type="term" value="F:calcium-dependent protein binding"/>
    <property type="evidence" value="ECO:0007669"/>
    <property type="project" value="UniProtKB-ARBA"/>
</dbReference>
<dbReference type="Pfam" id="PF13202">
    <property type="entry name" value="EF-hand_5"/>
    <property type="match status" value="1"/>
</dbReference>
<dbReference type="InterPro" id="IPR018247">
    <property type="entry name" value="EF_Hand_1_Ca_BS"/>
</dbReference>
<dbReference type="Proteomes" id="UP000600918">
    <property type="component" value="Unassembled WGS sequence"/>
</dbReference>
<evidence type="ECO:0000259" key="6">
    <source>
        <dbReference type="PROSITE" id="PS50222"/>
    </source>
</evidence>
<keyword evidence="8" id="KW-1185">Reference proteome</keyword>
<dbReference type="Gene3D" id="1.10.238.10">
    <property type="entry name" value="EF-hand"/>
    <property type="match status" value="1"/>
</dbReference>
<dbReference type="SMART" id="SM00054">
    <property type="entry name" value="EFh"/>
    <property type="match status" value="2"/>
</dbReference>
<comment type="subcellular location">
    <subcellularLocation>
        <location evidence="1">Cytoplasm</location>
    </subcellularLocation>
</comment>
<sequence length="351" mass="39834">MYEYNSESQIRPEVQQWFALVDKDGSGRITATELQAALANGKGGTFSESACKLMINMFGHKQNGTIDVVEFQDVFKYINSWIDFLRSIDLDNSGSIQENELNEVLIKMGYKVSPKFVQFLMQKCDPGNCQSMSVDQFIVFCIQLDKFTGAFKARDTDRKGSISIEFEDFLTIALDYSLFRYSEDPIKYESDPQNHVSMSIWTKQARKRIQEYARLWRARHILDAISFINELFVDSSEVEILSLVNVIARRLKFLGVPDSSENKQCDVSNNDKKLFLLNQGHSGIYHCCTFCSSGGKKDVVCACGGRMPGGYRGCGHGHVGHPGSNHWSCCGSLLRNGRCLITRRYKYQFLL</sequence>
<proteinExistence type="predicted"/>
<protein>
    <recommendedName>
        <fullName evidence="6">EF-hand domain-containing protein</fullName>
    </recommendedName>
</protein>